<accession>A0A0M3JYT1</accession>
<sequence>MSSIVPSNNNNNGNKYESLSNDFNENSAEDEIKKDEVLVPNNGILKRSDYQQRARLGTMRFGKRDASNPLGTMRFGKRFYQNADQQQLYDNNNVAMLNHAYLYRLINNNVANISPFANNDHFIRYNNNNNNNKRNSPLGTMRFGKKRATGSAVGPLGTMRFGKKR</sequence>
<evidence type="ECO:0000313" key="8">
    <source>
        <dbReference type="EMBL" id="VDK48784.1"/>
    </source>
</evidence>
<dbReference type="Proteomes" id="UP000267096">
    <property type="component" value="Unassembled WGS sequence"/>
</dbReference>
<dbReference type="OrthoDB" id="5786262at2759"/>
<dbReference type="GO" id="GO:0007218">
    <property type="term" value="P:neuropeptide signaling pathway"/>
    <property type="evidence" value="ECO:0007669"/>
    <property type="project" value="UniProtKB-KW"/>
</dbReference>
<dbReference type="Pfam" id="PF01581">
    <property type="entry name" value="FARP"/>
    <property type="match status" value="1"/>
</dbReference>
<keyword evidence="3" id="KW-0964">Secreted</keyword>
<dbReference type="InterPro" id="IPR002544">
    <property type="entry name" value="FMRFamid-related_peptide-like"/>
</dbReference>
<evidence type="ECO:0000313" key="9">
    <source>
        <dbReference type="Proteomes" id="UP000267096"/>
    </source>
</evidence>
<organism evidence="10">
    <name type="scientific">Anisakis simplex</name>
    <name type="common">Herring worm</name>
    <dbReference type="NCBI Taxonomy" id="6269"/>
    <lineage>
        <taxon>Eukaryota</taxon>
        <taxon>Metazoa</taxon>
        <taxon>Ecdysozoa</taxon>
        <taxon>Nematoda</taxon>
        <taxon>Chromadorea</taxon>
        <taxon>Rhabditida</taxon>
        <taxon>Spirurina</taxon>
        <taxon>Ascaridomorpha</taxon>
        <taxon>Ascaridoidea</taxon>
        <taxon>Anisakidae</taxon>
        <taxon>Anisakis</taxon>
        <taxon>Anisakis simplex complex</taxon>
    </lineage>
</organism>
<reference evidence="10" key="1">
    <citation type="submission" date="2017-02" db="UniProtKB">
        <authorList>
            <consortium name="WormBaseParasite"/>
        </authorList>
    </citation>
    <scope>IDENTIFICATION</scope>
</reference>
<dbReference type="WBParaSite" id="ASIM_0001362101-mRNA-1">
    <property type="protein sequence ID" value="ASIM_0001362101-mRNA-1"/>
    <property type="gene ID" value="ASIM_0001362101"/>
</dbReference>
<evidence type="ECO:0000256" key="1">
    <source>
        <dbReference type="ARBA" id="ARBA00004613"/>
    </source>
</evidence>
<proteinExistence type="inferred from homology"/>
<comment type="similarity">
    <text evidence="2">Belongs to the FARP (FMRFamide related peptide) family.</text>
</comment>
<dbReference type="EMBL" id="UYRR01031302">
    <property type="protein sequence ID" value="VDK48784.1"/>
    <property type="molecule type" value="Genomic_DNA"/>
</dbReference>
<feature type="compositionally biased region" description="Low complexity" evidence="7">
    <location>
        <begin position="1"/>
        <end position="21"/>
    </location>
</feature>
<keyword evidence="4" id="KW-0165">Cleavage on pair of basic residues</keyword>
<evidence type="ECO:0000313" key="10">
    <source>
        <dbReference type="WBParaSite" id="ASIM_0001362101-mRNA-1"/>
    </source>
</evidence>
<protein>
    <submittedName>
        <fullName evidence="8 10">Uncharacterized protein</fullName>
    </submittedName>
</protein>
<evidence type="ECO:0000256" key="4">
    <source>
        <dbReference type="ARBA" id="ARBA00022685"/>
    </source>
</evidence>
<gene>
    <name evidence="8" type="ORF">ASIM_LOCUS13049</name>
</gene>
<name>A0A0M3JYT1_ANISI</name>
<evidence type="ECO:0000256" key="3">
    <source>
        <dbReference type="ARBA" id="ARBA00022525"/>
    </source>
</evidence>
<keyword evidence="9" id="KW-1185">Reference proteome</keyword>
<dbReference type="AlphaFoldDB" id="A0A0M3JYT1"/>
<reference evidence="8 9" key="2">
    <citation type="submission" date="2018-11" db="EMBL/GenBank/DDBJ databases">
        <authorList>
            <consortium name="Pathogen Informatics"/>
        </authorList>
    </citation>
    <scope>NUCLEOTIDE SEQUENCE [LARGE SCALE GENOMIC DNA]</scope>
</reference>
<dbReference type="GO" id="GO:0005576">
    <property type="term" value="C:extracellular region"/>
    <property type="evidence" value="ECO:0007669"/>
    <property type="project" value="UniProtKB-SubCell"/>
</dbReference>
<keyword evidence="6" id="KW-0527">Neuropeptide</keyword>
<comment type="subcellular location">
    <subcellularLocation>
        <location evidence="1">Secreted</location>
    </subcellularLocation>
</comment>
<evidence type="ECO:0000256" key="2">
    <source>
        <dbReference type="ARBA" id="ARBA00006356"/>
    </source>
</evidence>
<keyword evidence="5" id="KW-0027">Amidation</keyword>
<evidence type="ECO:0000256" key="6">
    <source>
        <dbReference type="ARBA" id="ARBA00023320"/>
    </source>
</evidence>
<evidence type="ECO:0000256" key="5">
    <source>
        <dbReference type="ARBA" id="ARBA00022815"/>
    </source>
</evidence>
<evidence type="ECO:0000256" key="7">
    <source>
        <dbReference type="SAM" id="MobiDB-lite"/>
    </source>
</evidence>
<feature type="region of interest" description="Disordered" evidence="7">
    <location>
        <begin position="1"/>
        <end position="22"/>
    </location>
</feature>